<dbReference type="Proteomes" id="UP000637578">
    <property type="component" value="Unassembled WGS sequence"/>
</dbReference>
<dbReference type="RefSeq" id="WP_189061921.1">
    <property type="nucleotide sequence ID" value="NZ_BMMK01000056.1"/>
</dbReference>
<name>A0A8J3FYI8_9PSEU</name>
<comment type="caution">
    <text evidence="1">The sequence shown here is derived from an EMBL/GenBank/DDBJ whole genome shotgun (WGS) entry which is preliminary data.</text>
</comment>
<sequence>MDHETAQLVSIGAFHSSIEPTRIQRVPDLLHGSGILAQRVNVHDMIIPMPQ</sequence>
<dbReference type="EMBL" id="BMMK01000056">
    <property type="protein sequence ID" value="GGM82441.1"/>
    <property type="molecule type" value="Genomic_DNA"/>
</dbReference>
<protein>
    <submittedName>
        <fullName evidence="1">Uncharacterized protein</fullName>
    </submittedName>
</protein>
<evidence type="ECO:0000313" key="1">
    <source>
        <dbReference type="EMBL" id="GGM82441.1"/>
    </source>
</evidence>
<reference evidence="1" key="2">
    <citation type="submission" date="2020-09" db="EMBL/GenBank/DDBJ databases">
        <authorList>
            <person name="Sun Q."/>
            <person name="Zhou Y."/>
        </authorList>
    </citation>
    <scope>NUCLEOTIDE SEQUENCE</scope>
    <source>
        <strain evidence="1">CGMCC 4.5737</strain>
    </source>
</reference>
<accession>A0A8J3FYI8</accession>
<gene>
    <name evidence="1" type="ORF">GCM10012275_61280</name>
</gene>
<evidence type="ECO:0000313" key="2">
    <source>
        <dbReference type="Proteomes" id="UP000637578"/>
    </source>
</evidence>
<dbReference type="AlphaFoldDB" id="A0A8J3FYI8"/>
<reference evidence="1" key="1">
    <citation type="journal article" date="2014" name="Int. J. Syst. Evol. Microbiol.">
        <title>Complete genome sequence of Corynebacterium casei LMG S-19264T (=DSM 44701T), isolated from a smear-ripened cheese.</title>
        <authorList>
            <consortium name="US DOE Joint Genome Institute (JGI-PGF)"/>
            <person name="Walter F."/>
            <person name="Albersmeier A."/>
            <person name="Kalinowski J."/>
            <person name="Ruckert C."/>
        </authorList>
    </citation>
    <scope>NUCLEOTIDE SEQUENCE</scope>
    <source>
        <strain evidence="1">CGMCC 4.5737</strain>
    </source>
</reference>
<keyword evidence="2" id="KW-1185">Reference proteome</keyword>
<proteinExistence type="predicted"/>
<organism evidence="1 2">
    <name type="scientific">Longimycelium tulufanense</name>
    <dbReference type="NCBI Taxonomy" id="907463"/>
    <lineage>
        <taxon>Bacteria</taxon>
        <taxon>Bacillati</taxon>
        <taxon>Actinomycetota</taxon>
        <taxon>Actinomycetes</taxon>
        <taxon>Pseudonocardiales</taxon>
        <taxon>Pseudonocardiaceae</taxon>
        <taxon>Longimycelium</taxon>
    </lineage>
</organism>